<dbReference type="AlphaFoldDB" id="A0AAD1BXM2"/>
<keyword evidence="3" id="KW-1185">Reference proteome</keyword>
<evidence type="ECO:0000313" key="3">
    <source>
        <dbReference type="Proteomes" id="UP000218554"/>
    </source>
</evidence>
<protein>
    <submittedName>
        <fullName evidence="2">Uncharacterized protein</fullName>
    </submittedName>
</protein>
<dbReference type="KEGG" id="pfuw:KF707C_12720"/>
<reference evidence="3" key="1">
    <citation type="submission" date="2015-05" db="EMBL/GenBank/DDBJ databases">
        <title>Draft genome sequencing of a biphenyl-degrading bacterium, Pseudomonas balearica KF707 (=NBRC110670).</title>
        <authorList>
            <person name="Kimura N."/>
            <person name="Hirose J."/>
            <person name="Watanabe T."/>
            <person name="Suenaga H."/>
            <person name="Fujihara H."/>
            <person name="Noguchi M."/>
            <person name="Hashimoto M."/>
            <person name="Shimodaira J."/>
            <person name="Tsuchikane K."/>
            <person name="Hosoyama A."/>
            <person name="Yamazoe A."/>
            <person name="Fujita N."/>
            <person name="Furukawa K."/>
        </authorList>
    </citation>
    <scope>NUCLEOTIDE SEQUENCE [LARGE SCALE GENOMIC DNA]</scope>
    <source>
        <strain evidence="3">DSM 10086 / NBRC 110670 / KF707</strain>
    </source>
</reference>
<proteinExistence type="predicted"/>
<feature type="region of interest" description="Disordered" evidence="1">
    <location>
        <begin position="1"/>
        <end position="23"/>
    </location>
</feature>
<evidence type="ECO:0000256" key="1">
    <source>
        <dbReference type="SAM" id="MobiDB-lite"/>
    </source>
</evidence>
<accession>A0AAD1BXM2</accession>
<feature type="compositionally biased region" description="Polar residues" evidence="1">
    <location>
        <begin position="14"/>
        <end position="23"/>
    </location>
</feature>
<sequence>MHYPPRFENRTRNANELSPLPASSQPYGDVLFINSKAPAHHLFEAATQRMTAVCDLLCVLEGSSHTDVLPQQTARLASALGLLLADARALHEAAYQRLLDEQRPRPARKGPAVTGVVRG</sequence>
<organism evidence="2 3">
    <name type="scientific">Metapseudomonas furukawaii</name>
    <name type="common">Pseudomonas furukawaii</name>
    <dbReference type="NCBI Taxonomy" id="1149133"/>
    <lineage>
        <taxon>Bacteria</taxon>
        <taxon>Pseudomonadati</taxon>
        <taxon>Pseudomonadota</taxon>
        <taxon>Gammaproteobacteria</taxon>
        <taxon>Pseudomonadales</taxon>
        <taxon>Pseudomonadaceae</taxon>
        <taxon>Metapseudomonas</taxon>
    </lineage>
</organism>
<reference evidence="2 3" key="2">
    <citation type="journal article" date="2017" name="Int. J. Syst. Evol. Microbiol.">
        <title>Pseudomonas furukawaii sp. nov., a polychlorinated biphenyl-degrading bacterium isolated from biphenyl-contaminated soil in Japan.</title>
        <authorList>
            <person name="Kimura N."/>
            <person name="Watanabe T."/>
            <person name="Suenaga H."/>
            <person name="Fujihara H."/>
            <person name="Futagami T."/>
            <person name="Goto M."/>
            <person name="Hanada S."/>
            <person name="Hirose J."/>
        </authorList>
    </citation>
    <scope>NUCLEOTIDE SEQUENCE [LARGE SCALE GENOMIC DNA]</scope>
    <source>
        <strain evidence="3">DSM 10086 / NBRC 110670 / KF707</strain>
    </source>
</reference>
<name>A0AAD1BXM2_METFU</name>
<dbReference type="EMBL" id="AP014862">
    <property type="protein sequence ID" value="BAU72960.1"/>
    <property type="molecule type" value="Genomic_DNA"/>
</dbReference>
<dbReference type="RefSeq" id="WP_081608099.1">
    <property type="nucleotide sequence ID" value="NZ_AJMR01000182.1"/>
</dbReference>
<evidence type="ECO:0000313" key="2">
    <source>
        <dbReference type="EMBL" id="BAU72960.1"/>
    </source>
</evidence>
<feature type="compositionally biased region" description="Basic and acidic residues" evidence="1">
    <location>
        <begin position="1"/>
        <end position="13"/>
    </location>
</feature>
<gene>
    <name evidence="2" type="ORF">KF707C_12720</name>
</gene>
<dbReference type="Proteomes" id="UP000218554">
    <property type="component" value="Chromosome"/>
</dbReference>